<evidence type="ECO:0000313" key="8">
    <source>
        <dbReference type="EMBL" id="MBC8590282.1"/>
    </source>
</evidence>
<dbReference type="GO" id="GO:0006352">
    <property type="term" value="P:DNA-templated transcription initiation"/>
    <property type="evidence" value="ECO:0007669"/>
    <property type="project" value="InterPro"/>
</dbReference>
<dbReference type="PROSITE" id="PS00716">
    <property type="entry name" value="SIGMA70_2"/>
    <property type="match status" value="1"/>
</dbReference>
<organism evidence="8 9">
    <name type="scientific">Wansuia hejianensis</name>
    <dbReference type="NCBI Taxonomy" id="2763667"/>
    <lineage>
        <taxon>Bacteria</taxon>
        <taxon>Bacillati</taxon>
        <taxon>Bacillota</taxon>
        <taxon>Clostridia</taxon>
        <taxon>Lachnospirales</taxon>
        <taxon>Lachnospiraceae</taxon>
        <taxon>Wansuia</taxon>
    </lineage>
</organism>
<dbReference type="Pfam" id="PF04545">
    <property type="entry name" value="Sigma70_r4"/>
    <property type="match status" value="1"/>
</dbReference>
<dbReference type="GO" id="GO:0003677">
    <property type="term" value="F:DNA binding"/>
    <property type="evidence" value="ECO:0007669"/>
    <property type="project" value="UniProtKB-KW"/>
</dbReference>
<evidence type="ECO:0000256" key="1">
    <source>
        <dbReference type="ARBA" id="ARBA00023015"/>
    </source>
</evidence>
<comment type="similarity">
    <text evidence="5">Belongs to the sigma-70 factor family.</text>
</comment>
<dbReference type="InterPro" id="IPR012845">
    <property type="entry name" value="RNA_pol_sigma_FliA_WhiG"/>
</dbReference>
<dbReference type="NCBIfam" id="TIGR02937">
    <property type="entry name" value="sigma70-ECF"/>
    <property type="match status" value="1"/>
</dbReference>
<dbReference type="NCBIfam" id="TIGR02479">
    <property type="entry name" value="FliA_WhiG"/>
    <property type="match status" value="1"/>
</dbReference>
<evidence type="ECO:0000259" key="7">
    <source>
        <dbReference type="PROSITE" id="PS00716"/>
    </source>
</evidence>
<evidence type="ECO:0000313" key="9">
    <source>
        <dbReference type="Proteomes" id="UP000601522"/>
    </source>
</evidence>
<reference evidence="8 9" key="1">
    <citation type="submission" date="2020-08" db="EMBL/GenBank/DDBJ databases">
        <title>Genome public.</title>
        <authorList>
            <person name="Liu C."/>
            <person name="Sun Q."/>
        </authorList>
    </citation>
    <scope>NUCLEOTIDE SEQUENCE [LARGE SCALE GENOMIC DNA]</scope>
    <source>
        <strain evidence="8 9">NSJ-26</strain>
    </source>
</reference>
<keyword evidence="3 5" id="KW-0238">DNA-binding</keyword>
<evidence type="ECO:0000256" key="4">
    <source>
        <dbReference type="ARBA" id="ARBA00023163"/>
    </source>
</evidence>
<dbReference type="PANTHER" id="PTHR30385">
    <property type="entry name" value="SIGMA FACTOR F FLAGELLAR"/>
    <property type="match status" value="1"/>
</dbReference>
<dbReference type="InterPro" id="IPR014284">
    <property type="entry name" value="RNA_pol_sigma-70_dom"/>
</dbReference>
<accession>A0A926EZA4</accession>
<evidence type="ECO:0000256" key="3">
    <source>
        <dbReference type="ARBA" id="ARBA00023125"/>
    </source>
</evidence>
<evidence type="ECO:0000259" key="6">
    <source>
        <dbReference type="PROSITE" id="PS00715"/>
    </source>
</evidence>
<keyword evidence="9" id="KW-1185">Reference proteome</keyword>
<dbReference type="InterPro" id="IPR013325">
    <property type="entry name" value="RNA_pol_sigma_r2"/>
</dbReference>
<feature type="domain" description="RNA polymerase sigma-70" evidence="6">
    <location>
        <begin position="33"/>
        <end position="46"/>
    </location>
</feature>
<comment type="caution">
    <text evidence="8">The sequence shown here is derived from an EMBL/GenBank/DDBJ whole genome shotgun (WGS) entry which is preliminary data.</text>
</comment>
<dbReference type="InterPro" id="IPR007630">
    <property type="entry name" value="RNA_pol_sigma70_r4"/>
</dbReference>
<dbReference type="GO" id="GO:0003899">
    <property type="term" value="F:DNA-directed RNA polymerase activity"/>
    <property type="evidence" value="ECO:0007669"/>
    <property type="project" value="InterPro"/>
</dbReference>
<dbReference type="AlphaFoldDB" id="A0A926EZA4"/>
<dbReference type="CDD" id="cd06171">
    <property type="entry name" value="Sigma70_r4"/>
    <property type="match status" value="1"/>
</dbReference>
<gene>
    <name evidence="8" type="ORF">H8689_03885</name>
</gene>
<dbReference type="GO" id="GO:0016987">
    <property type="term" value="F:sigma factor activity"/>
    <property type="evidence" value="ECO:0007669"/>
    <property type="project" value="UniProtKB-KW"/>
</dbReference>
<dbReference type="PRINTS" id="PR00046">
    <property type="entry name" value="SIGMA70FCT"/>
</dbReference>
<dbReference type="Gene3D" id="1.10.1740.10">
    <property type="match status" value="1"/>
</dbReference>
<comment type="function">
    <text evidence="5">Sigma factors are initiation factors that promote the attachment of RNA polymerase to specific initiation sites and are then released.</text>
</comment>
<dbReference type="SUPFAM" id="SSF88659">
    <property type="entry name" value="Sigma3 and sigma4 domains of RNA polymerase sigma factors"/>
    <property type="match status" value="2"/>
</dbReference>
<dbReference type="Proteomes" id="UP000601522">
    <property type="component" value="Unassembled WGS sequence"/>
</dbReference>
<dbReference type="InterPro" id="IPR007627">
    <property type="entry name" value="RNA_pol_sigma70_r2"/>
</dbReference>
<evidence type="ECO:0000256" key="2">
    <source>
        <dbReference type="ARBA" id="ARBA00023082"/>
    </source>
</evidence>
<sequence>MSQRDNLIIKHLPLVKKIVGRMDIKGSEFDQDDLISMGIMGLMDAIDKYDHSKNVPFEAYANLRIKGAIIDELRKSGRVSRDRISKLNEYYSAKEELERKLLRSPDEMEICNELGIDKKELSKLHETVHFLSQISLESTLFSKEGSNIPIMEVIKDEETLSPEEQYIKKEIKDILVKSISKLDEREQIILNLYYVEELSMKEISYILDISIPRISQIHGKILIKLREIMGPMLEAK</sequence>
<keyword evidence="1 5" id="KW-0805">Transcription regulation</keyword>
<evidence type="ECO:0000256" key="5">
    <source>
        <dbReference type="RuleBase" id="RU362124"/>
    </source>
</evidence>
<protein>
    <recommendedName>
        <fullName evidence="5">RNA polymerase sigma factor</fullName>
    </recommendedName>
</protein>
<name>A0A926EZA4_9FIRM</name>
<feature type="domain" description="RNA polymerase sigma-70" evidence="7">
    <location>
        <begin position="199"/>
        <end position="225"/>
    </location>
</feature>
<dbReference type="PANTHER" id="PTHR30385:SF7">
    <property type="entry name" value="RNA POLYMERASE SIGMA FACTOR FLIA"/>
    <property type="match status" value="1"/>
</dbReference>
<dbReference type="Pfam" id="PF04542">
    <property type="entry name" value="Sigma70_r2"/>
    <property type="match status" value="1"/>
</dbReference>
<proteinExistence type="inferred from homology"/>
<keyword evidence="4 5" id="KW-0804">Transcription</keyword>
<dbReference type="InterPro" id="IPR013324">
    <property type="entry name" value="RNA_pol_sigma_r3/r4-like"/>
</dbReference>
<dbReference type="SUPFAM" id="SSF88946">
    <property type="entry name" value="Sigma2 domain of RNA polymerase sigma factors"/>
    <property type="match status" value="1"/>
</dbReference>
<dbReference type="InterPro" id="IPR000943">
    <property type="entry name" value="RNA_pol_sigma70"/>
</dbReference>
<dbReference type="EMBL" id="JACRTK010000001">
    <property type="protein sequence ID" value="MBC8590282.1"/>
    <property type="molecule type" value="Genomic_DNA"/>
</dbReference>
<keyword evidence="2 5" id="KW-0731">Sigma factor</keyword>
<dbReference type="PROSITE" id="PS00715">
    <property type="entry name" value="SIGMA70_1"/>
    <property type="match status" value="1"/>
</dbReference>
<dbReference type="Gene3D" id="1.20.140.160">
    <property type="match status" value="1"/>
</dbReference>